<evidence type="ECO:0000256" key="6">
    <source>
        <dbReference type="ARBA" id="ARBA00022825"/>
    </source>
</evidence>
<keyword evidence="6" id="KW-0720">Serine protease</keyword>
<keyword evidence="3" id="KW-0732">Signal</keyword>
<evidence type="ECO:0000313" key="10">
    <source>
        <dbReference type="EMBL" id="MBC9813836.1"/>
    </source>
</evidence>
<dbReference type="PROSITE" id="PS50106">
    <property type="entry name" value="PDZ"/>
    <property type="match status" value="1"/>
</dbReference>
<sequence length="488" mass="51978">MNNNWKLIGMGFLGGLLPLGAFLLFNGGSISGHTDQYQSFSTVPAHRTSFMPSATPTDFIEASENSINSVVHVTTKVVHTTFQRDPFQEFFYGPGAGGREFKQYGSGSGSGVIVSADGYIVTNNHVIENASEIEVILNDNSKYVAKIVGSDPSTDIAVLKVEAKNLNPIPLGNSDDIRVGEWVLAVGNPFNLTSTVTAGIVSAKARNINLLADRNKREIVPIESFIQTDAAVNPGNSGGALVNTRGELVGINTAIASQTGSYAGYSFAVPVNLVRKVMSDLIDYGVVQRGYLGVQISDINQEIKEKNNLPNLKGVFVGGVVEGGSAEKAGLKEGDVILKVGSKEVNSSASLQEEIGKGRPGDKVVLTIRKKNGNEELLDVILRNSAGETKLVSKEEVNKNVALGATFAELTAKEKKELNTEYGVKIKSLTAGKLQALGLKEGMVITKMNNEVVKSVEQLTTKLNTGNTGVLLEILTESGRKEYVGFGL</sequence>
<dbReference type="SUPFAM" id="SSF50494">
    <property type="entry name" value="Trypsin-like serine proteases"/>
    <property type="match status" value="1"/>
</dbReference>
<dbReference type="InterPro" id="IPR011782">
    <property type="entry name" value="Pept_S1C_Do"/>
</dbReference>
<evidence type="ECO:0000256" key="5">
    <source>
        <dbReference type="ARBA" id="ARBA00022801"/>
    </source>
</evidence>
<evidence type="ECO:0000256" key="3">
    <source>
        <dbReference type="ARBA" id="ARBA00022729"/>
    </source>
</evidence>
<dbReference type="InterPro" id="IPR001940">
    <property type="entry name" value="Peptidase_S1C"/>
</dbReference>
<feature type="binding site" evidence="8">
    <location>
        <begin position="235"/>
        <end position="237"/>
    </location>
    <ligand>
        <name>substrate</name>
    </ligand>
</feature>
<evidence type="ECO:0000256" key="4">
    <source>
        <dbReference type="ARBA" id="ARBA00022737"/>
    </source>
</evidence>
<reference evidence="10" key="1">
    <citation type="submission" date="2020-09" db="EMBL/GenBank/DDBJ databases">
        <title>Taishania pollutisoli gen. nov., sp. nov., Isolated from Tetrabromobisphenol A-Contaminated Soil.</title>
        <authorList>
            <person name="Chen Q."/>
        </authorList>
    </citation>
    <scope>NUCLEOTIDE SEQUENCE</scope>
    <source>
        <strain evidence="10">CZZ-1</strain>
    </source>
</reference>
<comment type="caution">
    <text evidence="10">The sequence shown here is derived from an EMBL/GenBank/DDBJ whole genome shotgun (WGS) entry which is preliminary data.</text>
</comment>
<feature type="binding site" evidence="8">
    <location>
        <position position="155"/>
    </location>
    <ligand>
        <name>substrate</name>
    </ligand>
</feature>
<keyword evidence="4" id="KW-0677">Repeat</keyword>
<feature type="active site" description="Charge relay system" evidence="7">
    <location>
        <position position="125"/>
    </location>
</feature>
<dbReference type="Gene3D" id="2.30.42.10">
    <property type="match status" value="2"/>
</dbReference>
<dbReference type="SUPFAM" id="SSF50156">
    <property type="entry name" value="PDZ domain-like"/>
    <property type="match status" value="2"/>
</dbReference>
<gene>
    <name evidence="10" type="ORF">H9Y05_15275</name>
</gene>
<dbReference type="InterPro" id="IPR036034">
    <property type="entry name" value="PDZ_sf"/>
</dbReference>
<evidence type="ECO:0000313" key="11">
    <source>
        <dbReference type="Proteomes" id="UP000652681"/>
    </source>
</evidence>
<evidence type="ECO:0000256" key="2">
    <source>
        <dbReference type="ARBA" id="ARBA00022670"/>
    </source>
</evidence>
<keyword evidence="2" id="KW-0645">Protease</keyword>
<dbReference type="SMART" id="SM00228">
    <property type="entry name" value="PDZ"/>
    <property type="match status" value="2"/>
</dbReference>
<evidence type="ECO:0000259" key="9">
    <source>
        <dbReference type="PROSITE" id="PS50106"/>
    </source>
</evidence>
<protein>
    <submittedName>
        <fullName evidence="10">Do family serine endopeptidase</fullName>
    </submittedName>
</protein>
<dbReference type="EMBL" id="JACVEL010000017">
    <property type="protein sequence ID" value="MBC9813836.1"/>
    <property type="molecule type" value="Genomic_DNA"/>
</dbReference>
<dbReference type="GO" id="GO:0006508">
    <property type="term" value="P:proteolysis"/>
    <property type="evidence" value="ECO:0007669"/>
    <property type="project" value="UniProtKB-KW"/>
</dbReference>
<dbReference type="Pfam" id="PF13180">
    <property type="entry name" value="PDZ_2"/>
    <property type="match status" value="1"/>
</dbReference>
<dbReference type="AlphaFoldDB" id="A0A8J6PL86"/>
<dbReference type="PANTHER" id="PTHR43343:SF3">
    <property type="entry name" value="PROTEASE DO-LIKE 8, CHLOROPLASTIC"/>
    <property type="match status" value="1"/>
</dbReference>
<keyword evidence="11" id="KW-1185">Reference proteome</keyword>
<feature type="binding site" evidence="8">
    <location>
        <position position="125"/>
    </location>
    <ligand>
        <name>substrate</name>
    </ligand>
</feature>
<evidence type="ECO:0000256" key="8">
    <source>
        <dbReference type="PIRSR" id="PIRSR611782-2"/>
    </source>
</evidence>
<evidence type="ECO:0000256" key="1">
    <source>
        <dbReference type="ARBA" id="ARBA00010541"/>
    </source>
</evidence>
<dbReference type="InterPro" id="IPR001478">
    <property type="entry name" value="PDZ"/>
</dbReference>
<dbReference type="PRINTS" id="PR00834">
    <property type="entry name" value="PROTEASES2C"/>
</dbReference>
<dbReference type="Proteomes" id="UP000652681">
    <property type="component" value="Unassembled WGS sequence"/>
</dbReference>
<proteinExistence type="inferred from homology"/>
<dbReference type="FunFam" id="2.40.10.10:FF:000001">
    <property type="entry name" value="Periplasmic serine protease DegS"/>
    <property type="match status" value="1"/>
</dbReference>
<dbReference type="RefSeq" id="WP_163492993.1">
    <property type="nucleotide sequence ID" value="NZ_JACVEL010000017.1"/>
</dbReference>
<name>A0A8J6PL86_9FLAO</name>
<evidence type="ECO:0000256" key="7">
    <source>
        <dbReference type="PIRSR" id="PIRSR611782-1"/>
    </source>
</evidence>
<accession>A0A8J6PL86</accession>
<comment type="similarity">
    <text evidence="1">Belongs to the peptidase S1C family.</text>
</comment>
<dbReference type="NCBIfam" id="TIGR02037">
    <property type="entry name" value="degP_htrA_DO"/>
    <property type="match status" value="1"/>
</dbReference>
<organism evidence="10 11">
    <name type="scientific">Taishania pollutisoli</name>
    <dbReference type="NCBI Taxonomy" id="2766479"/>
    <lineage>
        <taxon>Bacteria</taxon>
        <taxon>Pseudomonadati</taxon>
        <taxon>Bacteroidota</taxon>
        <taxon>Flavobacteriia</taxon>
        <taxon>Flavobacteriales</taxon>
        <taxon>Crocinitomicaceae</taxon>
        <taxon>Taishania</taxon>
    </lineage>
</organism>
<dbReference type="Pfam" id="PF13365">
    <property type="entry name" value="Trypsin_2"/>
    <property type="match status" value="1"/>
</dbReference>
<dbReference type="InterPro" id="IPR051201">
    <property type="entry name" value="Chloro_Bact_Ser_Proteases"/>
</dbReference>
<dbReference type="InterPro" id="IPR009003">
    <property type="entry name" value="Peptidase_S1_PA"/>
</dbReference>
<dbReference type="PANTHER" id="PTHR43343">
    <property type="entry name" value="PEPTIDASE S12"/>
    <property type="match status" value="1"/>
</dbReference>
<feature type="domain" description="PDZ" evidence="9">
    <location>
        <begin position="281"/>
        <end position="372"/>
    </location>
</feature>
<dbReference type="GO" id="GO:0004252">
    <property type="term" value="F:serine-type endopeptidase activity"/>
    <property type="evidence" value="ECO:0007669"/>
    <property type="project" value="InterPro"/>
</dbReference>
<feature type="active site" description="Charge relay system" evidence="7">
    <location>
        <position position="237"/>
    </location>
</feature>
<feature type="active site" description="Charge relay system" evidence="7">
    <location>
        <position position="155"/>
    </location>
</feature>
<keyword evidence="5" id="KW-0378">Hydrolase</keyword>
<dbReference type="Gene3D" id="2.40.10.120">
    <property type="match status" value="1"/>
</dbReference>